<name>A0A1G9YF70_9FIRM</name>
<keyword evidence="5 9" id="KW-0418">Kinase</keyword>
<protein>
    <recommendedName>
        <fullName evidence="2">histidine kinase</fullName>
        <ecNumber evidence="2">2.7.13.3</ecNumber>
    </recommendedName>
</protein>
<dbReference type="STRING" id="146817.SAMN04488502_11167"/>
<feature type="domain" description="Histidine kinase" evidence="8">
    <location>
        <begin position="1"/>
        <end position="68"/>
    </location>
</feature>
<dbReference type="PANTHER" id="PTHR43065">
    <property type="entry name" value="SENSOR HISTIDINE KINASE"/>
    <property type="match status" value="1"/>
</dbReference>
<evidence type="ECO:0000256" key="4">
    <source>
        <dbReference type="ARBA" id="ARBA00022741"/>
    </source>
</evidence>
<dbReference type="PROSITE" id="PS50109">
    <property type="entry name" value="HIS_KIN"/>
    <property type="match status" value="1"/>
</dbReference>
<dbReference type="PANTHER" id="PTHR43065:SF46">
    <property type="entry name" value="C4-DICARBOXYLATE TRANSPORT SENSOR PROTEIN DCTB"/>
    <property type="match status" value="1"/>
</dbReference>
<evidence type="ECO:0000259" key="8">
    <source>
        <dbReference type="PROSITE" id="PS50109"/>
    </source>
</evidence>
<keyword evidence="4" id="KW-0547">Nucleotide-binding</keyword>
<evidence type="ECO:0000256" key="7">
    <source>
        <dbReference type="ARBA" id="ARBA00023012"/>
    </source>
</evidence>
<dbReference type="GO" id="GO:0004673">
    <property type="term" value="F:protein histidine kinase activity"/>
    <property type="evidence" value="ECO:0007669"/>
    <property type="project" value="UniProtKB-EC"/>
</dbReference>
<dbReference type="SUPFAM" id="SSF55874">
    <property type="entry name" value="ATPase domain of HSP90 chaperone/DNA topoisomerase II/histidine kinase"/>
    <property type="match status" value="1"/>
</dbReference>
<comment type="catalytic activity">
    <reaction evidence="1">
        <text>ATP + protein L-histidine = ADP + protein N-phospho-L-histidine.</text>
        <dbReference type="EC" id="2.7.13.3"/>
    </reaction>
</comment>
<proteinExistence type="predicted"/>
<dbReference type="InterPro" id="IPR004358">
    <property type="entry name" value="Sig_transdc_His_kin-like_C"/>
</dbReference>
<dbReference type="AlphaFoldDB" id="A0A1G9YF70"/>
<evidence type="ECO:0000313" key="9">
    <source>
        <dbReference type="EMBL" id="SDN07101.1"/>
    </source>
</evidence>
<evidence type="ECO:0000256" key="6">
    <source>
        <dbReference type="ARBA" id="ARBA00022840"/>
    </source>
</evidence>
<keyword evidence="10" id="KW-1185">Reference proteome</keyword>
<dbReference type="InterPro" id="IPR003594">
    <property type="entry name" value="HATPase_dom"/>
</dbReference>
<dbReference type="GO" id="GO:0005524">
    <property type="term" value="F:ATP binding"/>
    <property type="evidence" value="ECO:0007669"/>
    <property type="project" value="UniProtKB-KW"/>
</dbReference>
<dbReference type="InterPro" id="IPR036890">
    <property type="entry name" value="HATPase_C_sf"/>
</dbReference>
<accession>A0A1G9YF70</accession>
<sequence>MLLHMVRNSIEAMVSGGNLEIQTLRGNDTVILSISDQGSGIDDHILNKLGTPFITTKDTGAGLGIPIC</sequence>
<evidence type="ECO:0000256" key="1">
    <source>
        <dbReference type="ARBA" id="ARBA00000085"/>
    </source>
</evidence>
<organism evidence="9 10">
    <name type="scientific">Dendrosporobacter quercicolus</name>
    <dbReference type="NCBI Taxonomy" id="146817"/>
    <lineage>
        <taxon>Bacteria</taxon>
        <taxon>Bacillati</taxon>
        <taxon>Bacillota</taxon>
        <taxon>Negativicutes</taxon>
        <taxon>Selenomonadales</taxon>
        <taxon>Sporomusaceae</taxon>
        <taxon>Dendrosporobacter</taxon>
    </lineage>
</organism>
<evidence type="ECO:0000313" key="10">
    <source>
        <dbReference type="Proteomes" id="UP000214880"/>
    </source>
</evidence>
<keyword evidence="6" id="KW-0067">ATP-binding</keyword>
<evidence type="ECO:0000256" key="2">
    <source>
        <dbReference type="ARBA" id="ARBA00012438"/>
    </source>
</evidence>
<evidence type="ECO:0000256" key="5">
    <source>
        <dbReference type="ARBA" id="ARBA00022777"/>
    </source>
</evidence>
<evidence type="ECO:0000256" key="3">
    <source>
        <dbReference type="ARBA" id="ARBA00022679"/>
    </source>
</evidence>
<dbReference type="InterPro" id="IPR005467">
    <property type="entry name" value="His_kinase_dom"/>
</dbReference>
<dbReference type="EC" id="2.7.13.3" evidence="2"/>
<keyword evidence="7" id="KW-0902">Two-component regulatory system</keyword>
<dbReference type="PRINTS" id="PR00344">
    <property type="entry name" value="BCTRLSENSOR"/>
</dbReference>
<dbReference type="GO" id="GO:0000160">
    <property type="term" value="P:phosphorelay signal transduction system"/>
    <property type="evidence" value="ECO:0007669"/>
    <property type="project" value="UniProtKB-KW"/>
</dbReference>
<dbReference type="Proteomes" id="UP000214880">
    <property type="component" value="Unassembled WGS sequence"/>
</dbReference>
<dbReference type="EMBL" id="FNHB01000011">
    <property type="protein sequence ID" value="SDN07101.1"/>
    <property type="molecule type" value="Genomic_DNA"/>
</dbReference>
<keyword evidence="3" id="KW-0808">Transferase</keyword>
<dbReference type="Gene3D" id="3.30.565.10">
    <property type="entry name" value="Histidine kinase-like ATPase, C-terminal domain"/>
    <property type="match status" value="1"/>
</dbReference>
<reference evidence="9 10" key="1">
    <citation type="submission" date="2016-10" db="EMBL/GenBank/DDBJ databases">
        <authorList>
            <person name="de Groot N.N."/>
        </authorList>
    </citation>
    <scope>NUCLEOTIDE SEQUENCE [LARGE SCALE GENOMIC DNA]</scope>
    <source>
        <strain evidence="9 10">DSM 1736</strain>
    </source>
</reference>
<gene>
    <name evidence="9" type="ORF">SAMN04488502_11167</name>
</gene>
<dbReference type="Pfam" id="PF02518">
    <property type="entry name" value="HATPase_c"/>
    <property type="match status" value="1"/>
</dbReference>